<evidence type="ECO:0000313" key="5">
    <source>
        <dbReference type="EMBL" id="WEL38709.1"/>
    </source>
</evidence>
<dbReference type="AlphaFoldDB" id="A0A9Q9F9F6"/>
<dbReference type="InterPro" id="IPR039109">
    <property type="entry name" value="Ribosomal_eL30-like"/>
</dbReference>
<gene>
    <name evidence="4" type="ORF">GPU96_05g09920</name>
    <name evidence="5" type="ORF">PFJ87_05g01800</name>
</gene>
<evidence type="ECO:0000313" key="7">
    <source>
        <dbReference type="Proteomes" id="UP001217963"/>
    </source>
</evidence>
<dbReference type="EMBL" id="CP119066">
    <property type="protein sequence ID" value="WEL38709.1"/>
    <property type="molecule type" value="Genomic_DNA"/>
</dbReference>
<dbReference type="GO" id="GO:0005840">
    <property type="term" value="C:ribosome"/>
    <property type="evidence" value="ECO:0007669"/>
    <property type="project" value="UniProtKB-KW"/>
</dbReference>
<dbReference type="SUPFAM" id="SSF55315">
    <property type="entry name" value="L30e-like"/>
    <property type="match status" value="1"/>
</dbReference>
<dbReference type="Proteomes" id="UP001059546">
    <property type="component" value="Chromosome V"/>
</dbReference>
<keyword evidence="7" id="KW-1185">Reference proteome</keyword>
<dbReference type="Proteomes" id="UP001217963">
    <property type="component" value="Chromosome V"/>
</dbReference>
<reference evidence="5 7" key="2">
    <citation type="submission" date="2023-02" db="EMBL/GenBank/DDBJ databases">
        <title>Encephalitozoon hellem ATCC 50451 complete genome.</title>
        <authorList>
            <person name="Mascarenhas dos Santos A.C."/>
            <person name="Julian A.T."/>
            <person name="Pombert J.-F."/>
        </authorList>
    </citation>
    <scope>NUCLEOTIDE SEQUENCE [LARGE SCALE GENOMIC DNA]</scope>
    <source>
        <strain evidence="5 7">ATCC 50451</strain>
    </source>
</reference>
<evidence type="ECO:0000256" key="2">
    <source>
        <dbReference type="ARBA" id="ARBA00023274"/>
    </source>
</evidence>
<sequence>MSGKSNKGDNVTSALLLAMRTGECIIGFKRAIKSVIMKKAKCLVISSNFPSTKRKQLEYYSVLAGGLPIIFHNANNEELGNITERGHRLGCISIIDQGEADLIPSKGE</sequence>
<evidence type="ECO:0000313" key="4">
    <source>
        <dbReference type="EMBL" id="UTX43251.1"/>
    </source>
</evidence>
<dbReference type="EMBL" id="CP075151">
    <property type="protein sequence ID" value="UTX43251.1"/>
    <property type="molecule type" value="Genomic_DNA"/>
</dbReference>
<name>A0A9Q9F9F6_ENCHE</name>
<dbReference type="Pfam" id="PF01248">
    <property type="entry name" value="Ribosomal_L7Ae"/>
    <property type="match status" value="1"/>
</dbReference>
<accession>A0A9Q9F9F6</accession>
<dbReference type="InterPro" id="IPR004038">
    <property type="entry name" value="Ribosomal_eL8/eL30/eS12/Gad45"/>
</dbReference>
<dbReference type="InterPro" id="IPR029064">
    <property type="entry name" value="Ribosomal_eL30-like_sf"/>
</dbReference>
<protein>
    <submittedName>
        <fullName evidence="4">Ribosomal protein L30</fullName>
    </submittedName>
</protein>
<dbReference type="GO" id="GO:1990904">
    <property type="term" value="C:ribonucleoprotein complex"/>
    <property type="evidence" value="ECO:0007669"/>
    <property type="project" value="UniProtKB-KW"/>
</dbReference>
<dbReference type="OrthoDB" id="1928736at2759"/>
<dbReference type="PANTHER" id="PTHR11449">
    <property type="entry name" value="RIBOSOMAL PROTEIN L30"/>
    <property type="match status" value="1"/>
</dbReference>
<keyword evidence="2" id="KW-0687">Ribonucleoprotein</keyword>
<evidence type="ECO:0000313" key="6">
    <source>
        <dbReference type="Proteomes" id="UP001059546"/>
    </source>
</evidence>
<dbReference type="GO" id="GO:0003723">
    <property type="term" value="F:RNA binding"/>
    <property type="evidence" value="ECO:0007669"/>
    <property type="project" value="InterPro"/>
</dbReference>
<organism evidence="4 6">
    <name type="scientific">Encephalitozoon hellem</name>
    <name type="common">Microsporidian parasite</name>
    <dbReference type="NCBI Taxonomy" id="27973"/>
    <lineage>
        <taxon>Eukaryota</taxon>
        <taxon>Fungi</taxon>
        <taxon>Fungi incertae sedis</taxon>
        <taxon>Microsporidia</taxon>
        <taxon>Unikaryonidae</taxon>
        <taxon>Encephalitozoon</taxon>
    </lineage>
</organism>
<evidence type="ECO:0000259" key="3">
    <source>
        <dbReference type="Pfam" id="PF01248"/>
    </source>
</evidence>
<evidence type="ECO:0000256" key="1">
    <source>
        <dbReference type="ARBA" id="ARBA00022980"/>
    </source>
</evidence>
<keyword evidence="1 4" id="KW-0689">Ribosomal protein</keyword>
<feature type="domain" description="Ribosomal protein eL8/eL30/eS12/Gadd45" evidence="3">
    <location>
        <begin position="10"/>
        <end position="101"/>
    </location>
</feature>
<proteinExistence type="predicted"/>
<dbReference type="Gene3D" id="3.30.1330.30">
    <property type="match status" value="1"/>
</dbReference>
<reference evidence="4" key="1">
    <citation type="submission" date="2021-05" db="EMBL/GenBank/DDBJ databases">
        <title>Encephalitozoon hellem ATCC 50604 Complete Genome.</title>
        <authorList>
            <person name="Mascarenhas dos Santos A.C."/>
            <person name="Julian A.T."/>
            <person name="Pombert J.-F."/>
        </authorList>
    </citation>
    <scope>NUCLEOTIDE SEQUENCE</scope>
    <source>
        <strain evidence="4">ATCC 50604</strain>
    </source>
</reference>